<feature type="compositionally biased region" description="Low complexity" evidence="1">
    <location>
        <begin position="88"/>
        <end position="103"/>
    </location>
</feature>
<feature type="compositionally biased region" description="Polar residues" evidence="1">
    <location>
        <begin position="1019"/>
        <end position="1035"/>
    </location>
</feature>
<feature type="compositionally biased region" description="Basic and acidic residues" evidence="1">
    <location>
        <begin position="381"/>
        <end position="404"/>
    </location>
</feature>
<feature type="compositionally biased region" description="Low complexity" evidence="1">
    <location>
        <begin position="570"/>
        <end position="587"/>
    </location>
</feature>
<evidence type="ECO:0000313" key="3">
    <source>
        <dbReference type="Proteomes" id="UP000738325"/>
    </source>
</evidence>
<comment type="caution">
    <text evidence="2">The sequence shown here is derived from an EMBL/GenBank/DDBJ whole genome shotgun (WGS) entry which is preliminary data.</text>
</comment>
<reference evidence="2" key="1">
    <citation type="journal article" date="2020" name="Fungal Divers.">
        <title>Resolving the Mortierellaceae phylogeny through synthesis of multi-gene phylogenetics and phylogenomics.</title>
        <authorList>
            <person name="Vandepol N."/>
            <person name="Liber J."/>
            <person name="Desiro A."/>
            <person name="Na H."/>
            <person name="Kennedy M."/>
            <person name="Barry K."/>
            <person name="Grigoriev I.V."/>
            <person name="Miller A.N."/>
            <person name="O'Donnell K."/>
            <person name="Stajich J.E."/>
            <person name="Bonito G."/>
        </authorList>
    </citation>
    <scope>NUCLEOTIDE SEQUENCE</scope>
    <source>
        <strain evidence="2">REB-010B</strain>
    </source>
</reference>
<name>A0A9P6RRJ1_9FUNG</name>
<feature type="region of interest" description="Disordered" evidence="1">
    <location>
        <begin position="1226"/>
        <end position="1247"/>
    </location>
</feature>
<feature type="region of interest" description="Disordered" evidence="1">
    <location>
        <begin position="1065"/>
        <end position="1151"/>
    </location>
</feature>
<feature type="compositionally biased region" description="Basic and acidic residues" evidence="1">
    <location>
        <begin position="885"/>
        <end position="901"/>
    </location>
</feature>
<dbReference type="EMBL" id="JAAAIP010000104">
    <property type="protein sequence ID" value="KAG0325690.1"/>
    <property type="molecule type" value="Genomic_DNA"/>
</dbReference>
<feature type="compositionally biased region" description="Low complexity" evidence="1">
    <location>
        <begin position="754"/>
        <end position="778"/>
    </location>
</feature>
<gene>
    <name evidence="2" type="ORF">BGZ99_000280</name>
</gene>
<feature type="region of interest" description="Disordered" evidence="1">
    <location>
        <begin position="1016"/>
        <end position="1035"/>
    </location>
</feature>
<feature type="compositionally biased region" description="Low complexity" evidence="1">
    <location>
        <begin position="628"/>
        <end position="637"/>
    </location>
</feature>
<feature type="compositionally biased region" description="Polar residues" evidence="1">
    <location>
        <begin position="335"/>
        <end position="345"/>
    </location>
</feature>
<feature type="compositionally biased region" description="Polar residues" evidence="1">
    <location>
        <begin position="229"/>
        <end position="248"/>
    </location>
</feature>
<feature type="compositionally biased region" description="Polar residues" evidence="1">
    <location>
        <begin position="104"/>
        <end position="120"/>
    </location>
</feature>
<keyword evidence="3" id="KW-1185">Reference proteome</keyword>
<feature type="region of interest" description="Disordered" evidence="1">
    <location>
        <begin position="502"/>
        <end position="735"/>
    </location>
</feature>
<feature type="compositionally biased region" description="Low complexity" evidence="1">
    <location>
        <begin position="1233"/>
        <end position="1247"/>
    </location>
</feature>
<evidence type="ECO:0000256" key="1">
    <source>
        <dbReference type="SAM" id="MobiDB-lite"/>
    </source>
</evidence>
<feature type="compositionally biased region" description="Polar residues" evidence="1">
    <location>
        <begin position="1"/>
        <end position="10"/>
    </location>
</feature>
<feature type="compositionally biased region" description="Polar residues" evidence="1">
    <location>
        <begin position="826"/>
        <end position="852"/>
    </location>
</feature>
<organism evidence="2 3">
    <name type="scientific">Dissophora globulifera</name>
    <dbReference type="NCBI Taxonomy" id="979702"/>
    <lineage>
        <taxon>Eukaryota</taxon>
        <taxon>Fungi</taxon>
        <taxon>Fungi incertae sedis</taxon>
        <taxon>Mucoromycota</taxon>
        <taxon>Mortierellomycotina</taxon>
        <taxon>Mortierellomycetes</taxon>
        <taxon>Mortierellales</taxon>
        <taxon>Mortierellaceae</taxon>
        <taxon>Dissophora</taxon>
    </lineage>
</organism>
<feature type="region of interest" description="Disordered" evidence="1">
    <location>
        <begin position="1"/>
        <end position="179"/>
    </location>
</feature>
<proteinExistence type="predicted"/>
<feature type="compositionally biased region" description="Polar residues" evidence="1">
    <location>
        <begin position="417"/>
        <end position="431"/>
    </location>
</feature>
<feature type="compositionally biased region" description="Basic and acidic residues" evidence="1">
    <location>
        <begin position="723"/>
        <end position="735"/>
    </location>
</feature>
<protein>
    <submittedName>
        <fullName evidence="2">Uncharacterized protein</fullName>
    </submittedName>
</protein>
<evidence type="ECO:0000313" key="2">
    <source>
        <dbReference type="EMBL" id="KAG0325690.1"/>
    </source>
</evidence>
<feature type="compositionally biased region" description="Basic residues" evidence="1">
    <location>
        <begin position="529"/>
        <end position="538"/>
    </location>
</feature>
<feature type="compositionally biased region" description="Low complexity" evidence="1">
    <location>
        <begin position="121"/>
        <end position="130"/>
    </location>
</feature>
<feature type="region of interest" description="Disordered" evidence="1">
    <location>
        <begin position="1450"/>
        <end position="1472"/>
    </location>
</feature>
<feature type="region of interest" description="Disordered" evidence="1">
    <location>
        <begin position="952"/>
        <end position="990"/>
    </location>
</feature>
<feature type="compositionally biased region" description="Low complexity" evidence="1">
    <location>
        <begin position="980"/>
        <end position="990"/>
    </location>
</feature>
<feature type="region of interest" description="Disordered" evidence="1">
    <location>
        <begin position="335"/>
        <end position="456"/>
    </location>
</feature>
<feature type="compositionally biased region" description="Basic residues" evidence="1">
    <location>
        <begin position="955"/>
        <end position="979"/>
    </location>
</feature>
<feature type="compositionally biased region" description="Low complexity" evidence="1">
    <location>
        <begin position="644"/>
        <end position="659"/>
    </location>
</feature>
<feature type="region of interest" description="Disordered" evidence="1">
    <location>
        <begin position="1181"/>
        <end position="1200"/>
    </location>
</feature>
<feature type="compositionally biased region" description="Acidic residues" evidence="1">
    <location>
        <begin position="1463"/>
        <end position="1472"/>
    </location>
</feature>
<feature type="compositionally biased region" description="Polar residues" evidence="1">
    <location>
        <begin position="1065"/>
        <end position="1077"/>
    </location>
</feature>
<feature type="region of interest" description="Disordered" evidence="1">
    <location>
        <begin position="199"/>
        <end position="248"/>
    </location>
</feature>
<feature type="compositionally biased region" description="Polar residues" evidence="1">
    <location>
        <begin position="680"/>
        <end position="702"/>
    </location>
</feature>
<feature type="compositionally biased region" description="Polar residues" evidence="1">
    <location>
        <begin position="605"/>
        <end position="617"/>
    </location>
</feature>
<feature type="compositionally biased region" description="Low complexity" evidence="1">
    <location>
        <begin position="210"/>
        <end position="228"/>
    </location>
</feature>
<feature type="compositionally biased region" description="Basic and acidic residues" evidence="1">
    <location>
        <begin position="26"/>
        <end position="39"/>
    </location>
</feature>
<accession>A0A9P6RRJ1</accession>
<feature type="compositionally biased region" description="Low complexity" evidence="1">
    <location>
        <begin position="1186"/>
        <end position="1200"/>
    </location>
</feature>
<feature type="region of interest" description="Disordered" evidence="1">
    <location>
        <begin position="752"/>
        <end position="938"/>
    </location>
</feature>
<dbReference type="OrthoDB" id="2449163at2759"/>
<sequence length="1472" mass="160138">MSNNNGQSSKSRSESPTKRLTSAIKAEPERDMHPSHNVDNDNDNDNAHEQGQGPGQRPYSDGHRSPAPQHLNELDNQMEYTDETPVHPLASVPQLSSPSSLSSGTRDASTTQGSPYTSAVQPQQHQQLLKLKTEHGFPSAPLPLSTPDIVMTNDDSDDASRAGSPASSMGSSEPMIGDDSLQHMHQNQHEKGHLVVDTSSLAAPSGGNGSSSRATTPNTAATPSTPNTGVDTPLSTGQTAPSSRRPSLRTMTATLPRSALQEETIALFKQYRNLIPCAKCFCRNTIQRDGMSDGNLRFKCRPPVSMSLICNKSYSESKIRNMIAGVVYGHSLPDSNTPTSATSPGDNELALAPPPPMTTTKASRRTSTKIESSPRIGPEVMPDRMQRLQEDQERDHMRDEREADGSLQSYPLEARRPSTSNQMHQSNSSRRGSMHHLQQPPPHQHSHQQIRRSSTTGDESMMMMDYEDVAAQLPPLNHSSHLQVPGTPPLESEDPRLYRSRSVYGQQQPSRSMTPAGPGQPPQQVPARQLHKLHHSHSHPNIGQQRHQQYLEQQEREHRGSISNAGYSNQGQQPPYQQQQQRPIPRQVVRRDSSQYLGGSERRSSQPSPVMNVSGSKYVSDDLSPAISSSPRSSPSRELMHQHQQQGQASGLTSSSSLSHDPAGTPTLRAHHGSSRYDDSTNSAGYFQRRMSQPHPSHAYSSNGGGTSHQGLPPPMPSPLSHPYDRRASEAEEYPQVHREKYERLNANTLLAPSSTTSSSRHSHQQQQQSSQSKVRSSYPLGSPNAATGPEARQHPLDAVEPVDDSSRQAMTPPMRSAQHPGAGPSASTSLASSPWMNGSGDGSSNMTTPQSEPMRYSHSLPMGQHRPSLRHHYSSSSLYYQTPRPEESDRFDSENDRDMSPDYQDVDADGRPIARMRGQGVKRKSLGQSLSRSSSNQNLYSTNLQHQQYQYGNSHHHQQSNLHSHQHQHQHHQHRHHQQQQQQQLPPQSSTLIRRDTSEPQDINAVMPRNAIKLTCFPNGSSKTSTQASPTARTLSTSEALALQLGQMSKIVIEIRQPRSMQAYGSSGLATSSSTIGQGLSSTNGGNGNGYGLRRSNSHPNKLLTRSSSSVLGCRRSPSPDPSDFGGSTLKRRRGDSATVPTSGSAGSEDALLGAEHSSVAEAAAAAVVAAAAAAAHTPALGNNSASSQDESSSSSSSLLPSSTAIQIIGMDYLAKSGNHDDTQAEGVGLGLSTTTPTTSTSTLTSSPTIEALRVAQGSSYVLLEDQKEVGIDYSLFTRVETAGWRILIPPNVIASFRSEDFGLMLKPKGVEEEELLLDGGLRDREEEEFDVKEEELEKKDGVVVDRRAREIPEDAAVDLQSRKEVVNQEAQVEDEEDDVNIEGVRRIALRDDDGDNSSNVETTMTTSSSTFTLATVDDHEMVEACRNGSTESNNATAVIAVVAVEQDSSAHTHTADMDMDKEQDELLEDD</sequence>
<feature type="compositionally biased region" description="Low complexity" evidence="1">
    <location>
        <begin position="927"/>
        <end position="938"/>
    </location>
</feature>
<feature type="region of interest" description="Disordered" evidence="1">
    <location>
        <begin position="477"/>
        <end position="496"/>
    </location>
</feature>
<feature type="compositionally biased region" description="Polar residues" evidence="1">
    <location>
        <begin position="503"/>
        <end position="513"/>
    </location>
</feature>
<feature type="compositionally biased region" description="Basic and acidic residues" evidence="1">
    <location>
        <begin position="1450"/>
        <end position="1462"/>
    </location>
</feature>
<dbReference type="Proteomes" id="UP000738325">
    <property type="component" value="Unassembled WGS sequence"/>
</dbReference>